<keyword evidence="4" id="KW-0488">Methylation</keyword>
<dbReference type="GO" id="GO:0005886">
    <property type="term" value="C:plasma membrane"/>
    <property type="evidence" value="ECO:0007669"/>
    <property type="project" value="UniProtKB-SubCell"/>
</dbReference>
<evidence type="ECO:0000256" key="9">
    <source>
        <dbReference type="ARBA" id="ARBA00025772"/>
    </source>
</evidence>
<evidence type="ECO:0000256" key="2">
    <source>
        <dbReference type="ARBA" id="ARBA00021549"/>
    </source>
</evidence>
<dbReference type="RefSeq" id="WP_135283541.1">
    <property type="nucleotide sequence ID" value="NZ_SMLL01000001.1"/>
</dbReference>
<evidence type="ECO:0000256" key="3">
    <source>
        <dbReference type="ARBA" id="ARBA00022475"/>
    </source>
</evidence>
<evidence type="ECO:0000313" key="13">
    <source>
        <dbReference type="EMBL" id="TFZ04659.1"/>
    </source>
</evidence>
<comment type="similarity">
    <text evidence="9">Belongs to the GSP H family.</text>
</comment>
<feature type="domain" description="General secretion pathway GspH" evidence="12">
    <location>
        <begin position="53"/>
        <end position="176"/>
    </location>
</feature>
<dbReference type="InterPro" id="IPR022346">
    <property type="entry name" value="T2SS_GspH"/>
</dbReference>
<evidence type="ECO:0000256" key="10">
    <source>
        <dbReference type="ARBA" id="ARBA00030775"/>
    </source>
</evidence>
<dbReference type="AlphaFoldDB" id="A0A4Z0C387"/>
<evidence type="ECO:0000256" key="1">
    <source>
        <dbReference type="ARBA" id="ARBA00004377"/>
    </source>
</evidence>
<evidence type="ECO:0000259" key="12">
    <source>
        <dbReference type="Pfam" id="PF12019"/>
    </source>
</evidence>
<dbReference type="Proteomes" id="UP000297564">
    <property type="component" value="Unassembled WGS sequence"/>
</dbReference>
<dbReference type="Pfam" id="PF12019">
    <property type="entry name" value="GspH"/>
    <property type="match status" value="1"/>
</dbReference>
<name>A0A4Z0C387_9BURK</name>
<gene>
    <name evidence="13" type="ORF">EZ242_02605</name>
</gene>
<keyword evidence="5" id="KW-0997">Cell inner membrane</keyword>
<dbReference type="Pfam" id="PF07963">
    <property type="entry name" value="N_methyl"/>
    <property type="match status" value="1"/>
</dbReference>
<keyword evidence="7 11" id="KW-1133">Transmembrane helix</keyword>
<keyword evidence="8 11" id="KW-0472">Membrane</keyword>
<evidence type="ECO:0000256" key="11">
    <source>
        <dbReference type="SAM" id="Phobius"/>
    </source>
</evidence>
<evidence type="ECO:0000256" key="5">
    <source>
        <dbReference type="ARBA" id="ARBA00022519"/>
    </source>
</evidence>
<dbReference type="OrthoDB" id="8592199at2"/>
<dbReference type="Gene3D" id="3.55.40.10">
    <property type="entry name" value="minor pseudopilin epsh domain"/>
    <property type="match status" value="1"/>
</dbReference>
<protein>
    <recommendedName>
        <fullName evidence="2">Type II secretion system protein H</fullName>
    </recommendedName>
    <alternativeName>
        <fullName evidence="10">General secretion pathway protein H</fullName>
    </alternativeName>
</protein>
<evidence type="ECO:0000256" key="4">
    <source>
        <dbReference type="ARBA" id="ARBA00022481"/>
    </source>
</evidence>
<organism evidence="13 14">
    <name type="scientific">Ramlibacter rhizophilus</name>
    <dbReference type="NCBI Taxonomy" id="1781167"/>
    <lineage>
        <taxon>Bacteria</taxon>
        <taxon>Pseudomonadati</taxon>
        <taxon>Pseudomonadota</taxon>
        <taxon>Betaproteobacteria</taxon>
        <taxon>Burkholderiales</taxon>
        <taxon>Comamonadaceae</taxon>
        <taxon>Ramlibacter</taxon>
    </lineage>
</organism>
<evidence type="ECO:0000313" key="14">
    <source>
        <dbReference type="Proteomes" id="UP000297564"/>
    </source>
</evidence>
<comment type="subcellular location">
    <subcellularLocation>
        <location evidence="1">Cell inner membrane</location>
        <topology evidence="1">Single-pass membrane protein</topology>
    </subcellularLocation>
</comment>
<sequence>MPRPSWSARPAALLRGLTLIELMVGIAILVVLATLAAPSFLRQIHTARLSAASSDLMATLARARGEAIRRGQRITVCRSQDGSTCSTDAAQRWDTGWLVFQDTNANSALDTGEAVLSRTPAAGTQLLVRGNLAFQDRIFFRPSGEASGNGTLRVCSTASSLPDAERARDLVVIRTGRVVLTTPAAVSSACEAKS</sequence>
<dbReference type="SUPFAM" id="SSF54523">
    <property type="entry name" value="Pili subunits"/>
    <property type="match status" value="1"/>
</dbReference>
<dbReference type="NCBIfam" id="TIGR02532">
    <property type="entry name" value="IV_pilin_GFxxxE"/>
    <property type="match status" value="1"/>
</dbReference>
<evidence type="ECO:0000256" key="8">
    <source>
        <dbReference type="ARBA" id="ARBA00023136"/>
    </source>
</evidence>
<comment type="caution">
    <text evidence="13">The sequence shown here is derived from an EMBL/GenBank/DDBJ whole genome shotgun (WGS) entry which is preliminary data.</text>
</comment>
<evidence type="ECO:0000256" key="6">
    <source>
        <dbReference type="ARBA" id="ARBA00022692"/>
    </source>
</evidence>
<dbReference type="EMBL" id="SMLL01000001">
    <property type="protein sequence ID" value="TFZ04659.1"/>
    <property type="molecule type" value="Genomic_DNA"/>
</dbReference>
<dbReference type="PROSITE" id="PS00409">
    <property type="entry name" value="PROKAR_NTER_METHYL"/>
    <property type="match status" value="1"/>
</dbReference>
<keyword evidence="14" id="KW-1185">Reference proteome</keyword>
<keyword evidence="6 11" id="KW-0812">Transmembrane</keyword>
<reference evidence="13 14" key="1">
    <citation type="submission" date="2019-03" db="EMBL/GenBank/DDBJ databases">
        <title>Ramlibacter rhizophilus CCTCC AB2015357, whole genome shotgun sequence.</title>
        <authorList>
            <person name="Zhang X."/>
            <person name="Feng G."/>
            <person name="Zhu H."/>
        </authorList>
    </citation>
    <scope>NUCLEOTIDE SEQUENCE [LARGE SCALE GENOMIC DNA]</scope>
    <source>
        <strain evidence="13 14">CCTCC AB2015357</strain>
    </source>
</reference>
<dbReference type="GO" id="GO:0015627">
    <property type="term" value="C:type II protein secretion system complex"/>
    <property type="evidence" value="ECO:0007669"/>
    <property type="project" value="InterPro"/>
</dbReference>
<dbReference type="InterPro" id="IPR012902">
    <property type="entry name" value="N_methyl_site"/>
</dbReference>
<keyword evidence="3" id="KW-1003">Cell membrane</keyword>
<feature type="transmembrane region" description="Helical" evidence="11">
    <location>
        <begin position="20"/>
        <end position="41"/>
    </location>
</feature>
<accession>A0A4Z0C387</accession>
<proteinExistence type="inferred from homology"/>
<evidence type="ECO:0000256" key="7">
    <source>
        <dbReference type="ARBA" id="ARBA00022989"/>
    </source>
</evidence>
<dbReference type="GO" id="GO:0015628">
    <property type="term" value="P:protein secretion by the type II secretion system"/>
    <property type="evidence" value="ECO:0007669"/>
    <property type="project" value="InterPro"/>
</dbReference>
<dbReference type="InterPro" id="IPR045584">
    <property type="entry name" value="Pilin-like"/>
</dbReference>